<dbReference type="GO" id="GO:0004146">
    <property type="term" value="F:dihydrofolate reductase activity"/>
    <property type="evidence" value="ECO:0007669"/>
    <property type="project" value="UniProtKB-EC"/>
</dbReference>
<dbReference type="FunFam" id="3.40.430.10:FF:000001">
    <property type="entry name" value="Dihydrofolate reductase"/>
    <property type="match status" value="1"/>
</dbReference>
<dbReference type="UniPathway" id="UPA00077">
    <property type="reaction ID" value="UER00158"/>
</dbReference>
<evidence type="ECO:0000256" key="1">
    <source>
        <dbReference type="ARBA" id="ARBA00004903"/>
    </source>
</evidence>
<keyword evidence="5 8" id="KW-0521">NADP</keyword>
<proteinExistence type="inferred from homology"/>
<dbReference type="GO" id="GO:0046654">
    <property type="term" value="P:tetrahydrofolate biosynthetic process"/>
    <property type="evidence" value="ECO:0007669"/>
    <property type="project" value="UniProtKB-UniPathway"/>
</dbReference>
<keyword evidence="10" id="KW-1185">Reference proteome</keyword>
<dbReference type="PANTHER" id="PTHR48069">
    <property type="entry name" value="DIHYDROFOLATE REDUCTASE"/>
    <property type="match status" value="1"/>
</dbReference>
<dbReference type="GO" id="GO:0006730">
    <property type="term" value="P:one-carbon metabolic process"/>
    <property type="evidence" value="ECO:0007669"/>
    <property type="project" value="UniProtKB-KW"/>
</dbReference>
<comment type="similarity">
    <text evidence="2 8">Belongs to the dihydrofolate reductase family.</text>
</comment>
<evidence type="ECO:0000256" key="6">
    <source>
        <dbReference type="ARBA" id="ARBA00023002"/>
    </source>
</evidence>
<dbReference type="Gene3D" id="3.40.430.10">
    <property type="entry name" value="Dihydrofolate Reductase, subunit A"/>
    <property type="match status" value="1"/>
</dbReference>
<dbReference type="EMBL" id="SPNC01000113">
    <property type="protein sequence ID" value="TFH94516.1"/>
    <property type="molecule type" value="Genomic_DNA"/>
</dbReference>
<dbReference type="RefSeq" id="WP_018358710.1">
    <property type="nucleotide sequence ID" value="NZ_CP197400.1"/>
</dbReference>
<evidence type="ECO:0000256" key="4">
    <source>
        <dbReference type="ARBA" id="ARBA00022563"/>
    </source>
</evidence>
<evidence type="ECO:0000313" key="9">
    <source>
        <dbReference type="EMBL" id="TFH94516.1"/>
    </source>
</evidence>
<dbReference type="Pfam" id="PF00186">
    <property type="entry name" value="DHFR_1"/>
    <property type="match status" value="1"/>
</dbReference>
<dbReference type="InterPro" id="IPR024072">
    <property type="entry name" value="DHFR-like_dom_sf"/>
</dbReference>
<evidence type="ECO:0000256" key="7">
    <source>
        <dbReference type="ARBA" id="ARBA00025067"/>
    </source>
</evidence>
<evidence type="ECO:0000256" key="5">
    <source>
        <dbReference type="ARBA" id="ARBA00022857"/>
    </source>
</evidence>
<comment type="pathway">
    <text evidence="1 8">Cofactor biosynthesis; tetrahydrofolate biosynthesis; 5,6,7,8-tetrahydrofolate from 7,8-dihydrofolate: step 1/1.</text>
</comment>
<dbReference type="GO" id="GO:0046655">
    <property type="term" value="P:folic acid metabolic process"/>
    <property type="evidence" value="ECO:0007669"/>
    <property type="project" value="TreeGrafter"/>
</dbReference>
<dbReference type="GO" id="GO:0046452">
    <property type="term" value="P:dihydrofolate metabolic process"/>
    <property type="evidence" value="ECO:0007669"/>
    <property type="project" value="TreeGrafter"/>
</dbReference>
<dbReference type="Proteomes" id="UP000297225">
    <property type="component" value="Unassembled WGS sequence"/>
</dbReference>
<dbReference type="SUPFAM" id="SSF53597">
    <property type="entry name" value="Dihydrofolate reductase-like"/>
    <property type="match status" value="1"/>
</dbReference>
<dbReference type="OrthoDB" id="9804315at2"/>
<dbReference type="PANTHER" id="PTHR48069:SF3">
    <property type="entry name" value="DIHYDROFOLATE REDUCTASE"/>
    <property type="match status" value="1"/>
</dbReference>
<name>A0A4Y8WNP5_9PORP</name>
<evidence type="ECO:0000256" key="2">
    <source>
        <dbReference type="ARBA" id="ARBA00009539"/>
    </source>
</evidence>
<evidence type="ECO:0000256" key="8">
    <source>
        <dbReference type="PIRNR" id="PIRNR000194"/>
    </source>
</evidence>
<sequence>MSKATLHIIVAIADNGAIGYKGDMPWGRNLPADLRHFKETTMGHPIVMGRKTFESLPNGALSGRQNIIVTRNKDYAQEGATVVHSIEEALEVAQGDQLFLIGGGELYRQGIDLADVLHITLVHHEWQEADTYFPDVDIDTWACTSIEEHDADERNLYPYAFTTWHRK</sequence>
<keyword evidence="6 8" id="KW-0560">Oxidoreductase</keyword>
<dbReference type="InterPro" id="IPR001796">
    <property type="entry name" value="DHFR_dom"/>
</dbReference>
<dbReference type="CDD" id="cd00209">
    <property type="entry name" value="DHFR"/>
    <property type="match status" value="1"/>
</dbReference>
<evidence type="ECO:0000256" key="3">
    <source>
        <dbReference type="ARBA" id="ARBA00012856"/>
    </source>
</evidence>
<evidence type="ECO:0000313" key="10">
    <source>
        <dbReference type="Proteomes" id="UP000297225"/>
    </source>
</evidence>
<dbReference type="PRINTS" id="PR00070">
    <property type="entry name" value="DHFR"/>
</dbReference>
<dbReference type="GO" id="GO:0005829">
    <property type="term" value="C:cytosol"/>
    <property type="evidence" value="ECO:0007669"/>
    <property type="project" value="TreeGrafter"/>
</dbReference>
<reference evidence="9 10" key="1">
    <citation type="submission" date="2019-03" db="EMBL/GenBank/DDBJ databases">
        <title>Porphyromonas levii Isolated from the Uterus of Dairy Cows.</title>
        <authorList>
            <person name="Francis A.M."/>
        </authorList>
    </citation>
    <scope>NUCLEOTIDE SEQUENCE [LARGE SCALE GENOMIC DNA]</scope>
    <source>
        <strain evidence="9 10">AF5678</strain>
    </source>
</reference>
<accession>A0A4Y8WNP5</accession>
<comment type="catalytic activity">
    <reaction evidence="8">
        <text>(6S)-5,6,7,8-tetrahydrofolate + NADP(+) = 7,8-dihydrofolate + NADPH + H(+)</text>
        <dbReference type="Rhea" id="RHEA:15009"/>
        <dbReference type="ChEBI" id="CHEBI:15378"/>
        <dbReference type="ChEBI" id="CHEBI:57451"/>
        <dbReference type="ChEBI" id="CHEBI:57453"/>
        <dbReference type="ChEBI" id="CHEBI:57783"/>
        <dbReference type="ChEBI" id="CHEBI:58349"/>
        <dbReference type="EC" id="1.5.1.3"/>
    </reaction>
</comment>
<gene>
    <name evidence="9" type="ORF">E4P47_07130</name>
</gene>
<comment type="caution">
    <text evidence="9">The sequence shown here is derived from an EMBL/GenBank/DDBJ whole genome shotgun (WGS) entry which is preliminary data.</text>
</comment>
<protein>
    <recommendedName>
        <fullName evidence="3 8">Dihydrofolate reductase</fullName>
        <ecNumber evidence="3 8">1.5.1.3</ecNumber>
    </recommendedName>
</protein>
<dbReference type="InterPro" id="IPR012259">
    <property type="entry name" value="DHFR"/>
</dbReference>
<dbReference type="GO" id="GO:0070401">
    <property type="term" value="F:NADP+ binding"/>
    <property type="evidence" value="ECO:0007669"/>
    <property type="project" value="UniProtKB-ARBA"/>
</dbReference>
<dbReference type="STRING" id="1122973.GCA_000379925_01471"/>
<organism evidence="9 10">
    <name type="scientific">Porphyromonas levii</name>
    <dbReference type="NCBI Taxonomy" id="28114"/>
    <lineage>
        <taxon>Bacteria</taxon>
        <taxon>Pseudomonadati</taxon>
        <taxon>Bacteroidota</taxon>
        <taxon>Bacteroidia</taxon>
        <taxon>Bacteroidales</taxon>
        <taxon>Porphyromonadaceae</taxon>
        <taxon>Porphyromonas</taxon>
    </lineage>
</organism>
<dbReference type="PIRSF" id="PIRSF000194">
    <property type="entry name" value="DHFR"/>
    <property type="match status" value="1"/>
</dbReference>
<dbReference type="AlphaFoldDB" id="A0A4Y8WNP5"/>
<dbReference type="PROSITE" id="PS51330">
    <property type="entry name" value="DHFR_2"/>
    <property type="match status" value="1"/>
</dbReference>
<keyword evidence="4 8" id="KW-0554">One-carbon metabolism</keyword>
<dbReference type="EC" id="1.5.1.3" evidence="3 8"/>
<comment type="function">
    <text evidence="7 8">Key enzyme in folate metabolism. Catalyzes an essential reaction for de novo glycine and purine synthesis, and for DNA precursor synthesis.</text>
</comment>